<dbReference type="Pfam" id="PF08239">
    <property type="entry name" value="SH3_3"/>
    <property type="match status" value="1"/>
</dbReference>
<keyword evidence="2" id="KW-0961">Cell wall biogenesis/degradation</keyword>
<dbReference type="Pfam" id="PF01520">
    <property type="entry name" value="Amidase_3"/>
    <property type="match status" value="1"/>
</dbReference>
<dbReference type="InterPro" id="IPR002508">
    <property type="entry name" value="MurNAc-LAA_cat"/>
</dbReference>
<dbReference type="InterPro" id="IPR003646">
    <property type="entry name" value="SH3-like_bac-type"/>
</dbReference>
<evidence type="ECO:0000259" key="3">
    <source>
        <dbReference type="SMART" id="SM00646"/>
    </source>
</evidence>
<dbReference type="EMBL" id="DXES01000040">
    <property type="protein sequence ID" value="HIX64996.1"/>
    <property type="molecule type" value="Genomic_DNA"/>
</dbReference>
<dbReference type="SUPFAM" id="SSF53187">
    <property type="entry name" value="Zn-dependent exopeptidases"/>
    <property type="match status" value="1"/>
</dbReference>
<dbReference type="AlphaFoldDB" id="A0A9D1WQE3"/>
<dbReference type="Gene3D" id="2.30.30.40">
    <property type="entry name" value="SH3 Domains"/>
    <property type="match status" value="1"/>
</dbReference>
<dbReference type="GO" id="GO:0009253">
    <property type="term" value="P:peptidoglycan catabolic process"/>
    <property type="evidence" value="ECO:0007669"/>
    <property type="project" value="InterPro"/>
</dbReference>
<comment type="caution">
    <text evidence="4">The sequence shown here is derived from an EMBL/GenBank/DDBJ whole genome shotgun (WGS) entry which is preliminary data.</text>
</comment>
<name>A0A9D1WQE3_9FIRM</name>
<feature type="domain" description="MurNAc-LAA" evidence="3">
    <location>
        <begin position="57"/>
        <end position="170"/>
    </location>
</feature>
<dbReference type="GO" id="GO:0008745">
    <property type="term" value="F:N-acetylmuramoyl-L-alanine amidase activity"/>
    <property type="evidence" value="ECO:0007669"/>
    <property type="project" value="UniProtKB-EC"/>
</dbReference>
<dbReference type="Gene3D" id="3.40.630.40">
    <property type="entry name" value="Zn-dependent exopeptidases"/>
    <property type="match status" value="1"/>
</dbReference>
<dbReference type="EC" id="3.5.1.28" evidence="4"/>
<dbReference type="Proteomes" id="UP000886800">
    <property type="component" value="Unassembled WGS sequence"/>
</dbReference>
<keyword evidence="1 4" id="KW-0378">Hydrolase</keyword>
<dbReference type="GO" id="GO:0071555">
    <property type="term" value="P:cell wall organization"/>
    <property type="evidence" value="ECO:0007669"/>
    <property type="project" value="UniProtKB-KW"/>
</dbReference>
<reference evidence="4" key="1">
    <citation type="journal article" date="2021" name="PeerJ">
        <title>Extensive microbial diversity within the chicken gut microbiome revealed by metagenomics and culture.</title>
        <authorList>
            <person name="Gilroy R."/>
            <person name="Ravi A."/>
            <person name="Getino M."/>
            <person name="Pursley I."/>
            <person name="Horton D.L."/>
            <person name="Alikhan N.F."/>
            <person name="Baker D."/>
            <person name="Gharbi K."/>
            <person name="Hall N."/>
            <person name="Watson M."/>
            <person name="Adriaenssens E.M."/>
            <person name="Foster-Nyarko E."/>
            <person name="Jarju S."/>
            <person name="Secka A."/>
            <person name="Antonio M."/>
            <person name="Oren A."/>
            <person name="Chaudhuri R.R."/>
            <person name="La Ragione R."/>
            <person name="Hildebrand F."/>
            <person name="Pallen M.J."/>
        </authorList>
    </citation>
    <scope>NUCLEOTIDE SEQUENCE</scope>
    <source>
        <strain evidence="4">CHK188-5543</strain>
    </source>
</reference>
<evidence type="ECO:0000313" key="4">
    <source>
        <dbReference type="EMBL" id="HIX64996.1"/>
    </source>
</evidence>
<dbReference type="CDD" id="cd02696">
    <property type="entry name" value="MurNAc-LAA"/>
    <property type="match status" value="1"/>
</dbReference>
<protein>
    <submittedName>
        <fullName evidence="4">N-acetylmuramoyl-L-alanine amidase</fullName>
        <ecNumber evidence="4">3.5.1.28</ecNumber>
    </submittedName>
</protein>
<evidence type="ECO:0000256" key="1">
    <source>
        <dbReference type="ARBA" id="ARBA00022801"/>
    </source>
</evidence>
<accession>A0A9D1WQE3</accession>
<gene>
    <name evidence="4" type="ORF">H9736_01970</name>
</gene>
<organism evidence="4 5">
    <name type="scientific">Candidatus Anaerotruncus excrementipullorum</name>
    <dbReference type="NCBI Taxonomy" id="2838465"/>
    <lineage>
        <taxon>Bacteria</taxon>
        <taxon>Bacillati</taxon>
        <taxon>Bacillota</taxon>
        <taxon>Clostridia</taxon>
        <taxon>Eubacteriales</taxon>
        <taxon>Oscillospiraceae</taxon>
        <taxon>Anaerotruncus</taxon>
    </lineage>
</organism>
<evidence type="ECO:0000313" key="5">
    <source>
        <dbReference type="Proteomes" id="UP000886800"/>
    </source>
</evidence>
<dbReference type="SMART" id="SM00646">
    <property type="entry name" value="Ami_3"/>
    <property type="match status" value="1"/>
</dbReference>
<proteinExistence type="predicted"/>
<evidence type="ECO:0000256" key="2">
    <source>
        <dbReference type="ARBA" id="ARBA00023316"/>
    </source>
</evidence>
<sequence length="248" mass="27608">MPIIYLSPSTQEWNPYVDGGTEEYYMNLVADALEPYLLASGIRWVRNTPEMTAASSIRQSNQGQYALHLALHSNAAPELESGLRQGAEVYYSPGSQQGLWAAQLIAQELQEIYPYPWLVRVLPTTSLGEVSKTKAPAVLVEFAYHDNPEDAAWIRANISQMAEAVARAVTRYFGLPLVQPQPPRQGMVQVQGGALNIRQKPDRSSPVVARAQNHTPITVNGQWQGWDTVNYRGKVGFADGRYIRLPEE</sequence>
<reference evidence="4" key="2">
    <citation type="submission" date="2021-04" db="EMBL/GenBank/DDBJ databases">
        <authorList>
            <person name="Gilroy R."/>
        </authorList>
    </citation>
    <scope>NUCLEOTIDE SEQUENCE</scope>
    <source>
        <strain evidence="4">CHK188-5543</strain>
    </source>
</reference>